<protein>
    <recommendedName>
        <fullName evidence="5">5'-nucleotidase</fullName>
    </recommendedName>
</protein>
<dbReference type="InterPro" id="IPR036412">
    <property type="entry name" value="HAD-like_sf"/>
</dbReference>
<dbReference type="EMBL" id="JADJZA010000008">
    <property type="protein sequence ID" value="MBK9298175.1"/>
    <property type="molecule type" value="Genomic_DNA"/>
</dbReference>
<evidence type="ECO:0000313" key="3">
    <source>
        <dbReference type="EMBL" id="MBK9298175.1"/>
    </source>
</evidence>
<evidence type="ECO:0000313" key="4">
    <source>
        <dbReference type="Proteomes" id="UP000727993"/>
    </source>
</evidence>
<name>A0A936ND87_9ACTN</name>
<comment type="caution">
    <text evidence="3">The sequence shown here is derived from an EMBL/GenBank/DDBJ whole genome shotgun (WGS) entry which is preliminary data.</text>
</comment>
<dbReference type="AlphaFoldDB" id="A0A936ND87"/>
<dbReference type="Pfam" id="PF06941">
    <property type="entry name" value="NT5C"/>
    <property type="match status" value="1"/>
</dbReference>
<evidence type="ECO:0000256" key="2">
    <source>
        <dbReference type="PIRSR" id="PIRSR610708-1"/>
    </source>
</evidence>
<dbReference type="GO" id="GO:0008253">
    <property type="term" value="F:5'-nucleotidase activity"/>
    <property type="evidence" value="ECO:0007669"/>
    <property type="project" value="InterPro"/>
</dbReference>
<accession>A0A936ND87</accession>
<dbReference type="GO" id="GO:0009264">
    <property type="term" value="P:deoxyribonucleotide catabolic process"/>
    <property type="evidence" value="ECO:0007669"/>
    <property type="project" value="InterPro"/>
</dbReference>
<dbReference type="InterPro" id="IPR010708">
    <property type="entry name" value="5'(3')-deoxyribonucleotidase"/>
</dbReference>
<organism evidence="3 4">
    <name type="scientific">Candidatus Neomicrothrix subdominans</name>
    <dbReference type="NCBI Taxonomy" id="2954438"/>
    <lineage>
        <taxon>Bacteria</taxon>
        <taxon>Bacillati</taxon>
        <taxon>Actinomycetota</taxon>
        <taxon>Acidimicrobiia</taxon>
        <taxon>Acidimicrobiales</taxon>
        <taxon>Microthrixaceae</taxon>
        <taxon>Candidatus Neomicrothrix</taxon>
    </lineage>
</organism>
<dbReference type="InterPro" id="IPR023214">
    <property type="entry name" value="HAD_sf"/>
</dbReference>
<dbReference type="Gene3D" id="3.40.50.1000">
    <property type="entry name" value="HAD superfamily/HAD-like"/>
    <property type="match status" value="1"/>
</dbReference>
<evidence type="ECO:0000256" key="1">
    <source>
        <dbReference type="ARBA" id="ARBA00009589"/>
    </source>
</evidence>
<sequence>MNPFVLGVDLDGVCGDFTGAFKQVVAEELGVLPESLPTNRSWGFDEWGLNPALLDDLMRTAAVKHRMLARMEPIAGAVEALWRLSDAGVWIRIVTHRLYVNWSHAVVVADTVAWLDEVQIPYRDICFLGAKPDVACDCYIDDAPHNVKALRAAGNEVICFGQPYNTDIAQPRMDNWVEVEDYVLNLAADGGHQVQIQLPGFPVHVDRLASVQRPDPG</sequence>
<dbReference type="SUPFAM" id="SSF56784">
    <property type="entry name" value="HAD-like"/>
    <property type="match status" value="1"/>
</dbReference>
<dbReference type="Proteomes" id="UP000727993">
    <property type="component" value="Unassembled WGS sequence"/>
</dbReference>
<gene>
    <name evidence="3" type="ORF">IPN02_15330</name>
</gene>
<proteinExistence type="inferred from homology"/>
<feature type="active site" description="Proton donor" evidence="2">
    <location>
        <position position="11"/>
    </location>
</feature>
<reference evidence="3 4" key="1">
    <citation type="submission" date="2020-10" db="EMBL/GenBank/DDBJ databases">
        <title>Connecting structure to function with the recovery of over 1000 high-quality activated sludge metagenome-assembled genomes encoding full-length rRNA genes using long-read sequencing.</title>
        <authorList>
            <person name="Singleton C.M."/>
            <person name="Petriglieri F."/>
            <person name="Kristensen J.M."/>
            <person name="Kirkegaard R.H."/>
            <person name="Michaelsen T.Y."/>
            <person name="Andersen M.H."/>
            <person name="Karst S.M."/>
            <person name="Dueholm M.S."/>
            <person name="Nielsen P.H."/>
            <person name="Albertsen M."/>
        </authorList>
    </citation>
    <scope>NUCLEOTIDE SEQUENCE [LARGE SCALE GENOMIC DNA]</scope>
    <source>
        <strain evidence="3">Lyne_18-Q3-R50-59_MAXAC.006</strain>
    </source>
</reference>
<feature type="active site" description="Nucleophile" evidence="2">
    <location>
        <position position="9"/>
    </location>
</feature>
<comment type="similarity">
    <text evidence="1">Belongs to the 5'(3')-deoxyribonucleotidase family.</text>
</comment>
<evidence type="ECO:0008006" key="5">
    <source>
        <dbReference type="Google" id="ProtNLM"/>
    </source>
</evidence>